<comment type="caution">
    <text evidence="2">The sequence shown here is derived from an EMBL/GenBank/DDBJ whole genome shotgun (WGS) entry which is preliminary data.</text>
</comment>
<sequence>MKLWVTRGDRWVPTFVLGPGKKCYLKITNVSDRVVWLQEHDRIGMWLAEGRVPRLPGYVLVGSRRYAEWQNLAFQAAADEIDDVPEVIDLPGPAVERPSYATPTRILPRPTAISPGSRAAESSKPRPGVSKTISAVTVCDKAAKNTNEANRRNTDEASRSQSPFVDRVTDDTVCHTRDESTPSRDQEFSTGCDSATEMCDRLTETGPNQIRNQDETGSLRISNQDRRAKTGHDQDRRMCVEQDRRRGTDARQDCQMEAETFLARNQDRRPAPDLGDEEVCISEGGDLHAEDVSDNMAVLPDVAELTEEVKIEGIQVKDPDYNTPEAIDRLRRIIWRRRHLQIGKGNALPPAAVGVVCDIDVGNAKPVAQRVRKVAPQFREKLFLLIKGLLSAKIVSHSSSPWASPI</sequence>
<protein>
    <submittedName>
        <fullName evidence="2">Uncharacterized protein</fullName>
    </submittedName>
</protein>
<proteinExistence type="predicted"/>
<dbReference type="Gene3D" id="3.10.10.10">
    <property type="entry name" value="HIV Type 1 Reverse Transcriptase, subunit A, domain 1"/>
    <property type="match status" value="1"/>
</dbReference>
<feature type="compositionally biased region" description="Polar residues" evidence="1">
    <location>
        <begin position="205"/>
        <end position="222"/>
    </location>
</feature>
<feature type="compositionally biased region" description="Basic and acidic residues" evidence="1">
    <location>
        <begin position="167"/>
        <end position="187"/>
    </location>
</feature>
<name>W2WXI2_PHYNI</name>
<dbReference type="Proteomes" id="UP000018958">
    <property type="component" value="Unassembled WGS sequence"/>
</dbReference>
<organism evidence="2 3">
    <name type="scientific">Phytophthora nicotianae CJ01A1</name>
    <dbReference type="NCBI Taxonomy" id="1317063"/>
    <lineage>
        <taxon>Eukaryota</taxon>
        <taxon>Sar</taxon>
        <taxon>Stramenopiles</taxon>
        <taxon>Oomycota</taxon>
        <taxon>Peronosporomycetes</taxon>
        <taxon>Peronosporales</taxon>
        <taxon>Peronosporaceae</taxon>
        <taxon>Phytophthora</taxon>
    </lineage>
</organism>
<feature type="compositionally biased region" description="Basic and acidic residues" evidence="1">
    <location>
        <begin position="149"/>
        <end position="158"/>
    </location>
</feature>
<reference evidence="2 3" key="1">
    <citation type="submission" date="2013-11" db="EMBL/GenBank/DDBJ databases">
        <title>The Genome Sequence of Phytophthora parasitica CJ01A1.</title>
        <authorList>
            <consortium name="The Broad Institute Genomics Platform"/>
            <person name="Russ C."/>
            <person name="Tyler B."/>
            <person name="Panabieres F."/>
            <person name="Shan W."/>
            <person name="Tripathy S."/>
            <person name="Grunwald N."/>
            <person name="Machado M."/>
            <person name="Johnson C.S."/>
            <person name="Walker B."/>
            <person name="Young S.K."/>
            <person name="Zeng Q."/>
            <person name="Gargeya S."/>
            <person name="Fitzgerald M."/>
            <person name="Haas B."/>
            <person name="Abouelleil A."/>
            <person name="Allen A.W."/>
            <person name="Alvarado L."/>
            <person name="Arachchi H.M."/>
            <person name="Berlin A.M."/>
            <person name="Chapman S.B."/>
            <person name="Gainer-Dewar J."/>
            <person name="Goldberg J."/>
            <person name="Griggs A."/>
            <person name="Gujja S."/>
            <person name="Hansen M."/>
            <person name="Howarth C."/>
            <person name="Imamovic A."/>
            <person name="Ireland A."/>
            <person name="Larimer J."/>
            <person name="McCowan C."/>
            <person name="Murphy C."/>
            <person name="Pearson M."/>
            <person name="Poon T.W."/>
            <person name="Priest M."/>
            <person name="Roberts A."/>
            <person name="Saif S."/>
            <person name="Shea T."/>
            <person name="Sisk P."/>
            <person name="Sykes S."/>
            <person name="Wortman J."/>
            <person name="Nusbaum C."/>
            <person name="Birren B."/>
        </authorList>
    </citation>
    <scope>NUCLEOTIDE SEQUENCE [LARGE SCALE GENOMIC DNA]</scope>
    <source>
        <strain evidence="2 3">CJ01A1</strain>
    </source>
</reference>
<evidence type="ECO:0000256" key="1">
    <source>
        <dbReference type="SAM" id="MobiDB-lite"/>
    </source>
</evidence>
<dbReference type="AlphaFoldDB" id="W2WXI2"/>
<dbReference type="OrthoDB" id="8064693at2759"/>
<feature type="non-terminal residue" evidence="2">
    <location>
        <position position="406"/>
    </location>
</feature>
<accession>W2WXI2</accession>
<evidence type="ECO:0000313" key="2">
    <source>
        <dbReference type="EMBL" id="ETP14304.1"/>
    </source>
</evidence>
<feature type="region of interest" description="Disordered" evidence="1">
    <location>
        <begin position="204"/>
        <end position="235"/>
    </location>
</feature>
<evidence type="ECO:0000313" key="3">
    <source>
        <dbReference type="Proteomes" id="UP000018958"/>
    </source>
</evidence>
<feature type="region of interest" description="Disordered" evidence="1">
    <location>
        <begin position="99"/>
        <end position="192"/>
    </location>
</feature>
<feature type="compositionally biased region" description="Basic and acidic residues" evidence="1">
    <location>
        <begin position="223"/>
        <end position="235"/>
    </location>
</feature>
<dbReference type="EMBL" id="ANIX01002137">
    <property type="protein sequence ID" value="ETP14304.1"/>
    <property type="molecule type" value="Genomic_DNA"/>
</dbReference>
<gene>
    <name evidence="2" type="ORF">F441_10745</name>
</gene>